<dbReference type="GO" id="GO:0030151">
    <property type="term" value="F:molybdenum ion binding"/>
    <property type="evidence" value="ECO:0007669"/>
    <property type="project" value="InterPro"/>
</dbReference>
<dbReference type="Pfam" id="PF03473">
    <property type="entry name" value="MOSC"/>
    <property type="match status" value="1"/>
</dbReference>
<protein>
    <submittedName>
        <fullName evidence="2">MOSC domain-containing protein</fullName>
    </submittedName>
</protein>
<organism evidence="2 3">
    <name type="scientific">Actinospica acidithermotolerans</name>
    <dbReference type="NCBI Taxonomy" id="2828514"/>
    <lineage>
        <taxon>Bacteria</taxon>
        <taxon>Bacillati</taxon>
        <taxon>Actinomycetota</taxon>
        <taxon>Actinomycetes</taxon>
        <taxon>Catenulisporales</taxon>
        <taxon>Actinospicaceae</taxon>
        <taxon>Actinospica</taxon>
    </lineage>
</organism>
<dbReference type="RefSeq" id="WP_212518733.1">
    <property type="nucleotide sequence ID" value="NZ_JAGSOH010000038.1"/>
</dbReference>
<name>A0A941ILF6_9ACTN</name>
<dbReference type="GO" id="GO:0030170">
    <property type="term" value="F:pyridoxal phosphate binding"/>
    <property type="evidence" value="ECO:0007669"/>
    <property type="project" value="InterPro"/>
</dbReference>
<keyword evidence="3" id="KW-1185">Reference proteome</keyword>
<accession>A0A941ILF6</accession>
<dbReference type="InterPro" id="IPR011037">
    <property type="entry name" value="Pyrv_Knase-like_insert_dom_sf"/>
</dbReference>
<reference evidence="2" key="1">
    <citation type="submission" date="2021-04" db="EMBL/GenBank/DDBJ databases">
        <title>Genome based classification of Actinospica acidithermotolerans sp. nov., an actinobacterium isolated from an Indonesian hot spring.</title>
        <authorList>
            <person name="Kusuma A.B."/>
            <person name="Putra K.E."/>
            <person name="Nafisah S."/>
            <person name="Loh J."/>
            <person name="Nouioui I."/>
            <person name="Goodfellow M."/>
        </authorList>
    </citation>
    <scope>NUCLEOTIDE SEQUENCE</scope>
    <source>
        <strain evidence="2">MGRD01-02</strain>
    </source>
</reference>
<gene>
    <name evidence="2" type="ORF">KDK95_14835</name>
</gene>
<dbReference type="EMBL" id="JAGSOH010000038">
    <property type="protein sequence ID" value="MBR7827591.1"/>
    <property type="molecule type" value="Genomic_DNA"/>
</dbReference>
<dbReference type="GO" id="GO:0003824">
    <property type="term" value="F:catalytic activity"/>
    <property type="evidence" value="ECO:0007669"/>
    <property type="project" value="InterPro"/>
</dbReference>
<evidence type="ECO:0000313" key="3">
    <source>
        <dbReference type="Proteomes" id="UP000676325"/>
    </source>
</evidence>
<proteinExistence type="predicted"/>
<dbReference type="AlphaFoldDB" id="A0A941ILF6"/>
<dbReference type="Pfam" id="PF03476">
    <property type="entry name" value="MOSC_N"/>
    <property type="match status" value="1"/>
</dbReference>
<evidence type="ECO:0000313" key="2">
    <source>
        <dbReference type="EMBL" id="MBR7827591.1"/>
    </source>
</evidence>
<feature type="domain" description="MOSC" evidence="1">
    <location>
        <begin position="156"/>
        <end position="314"/>
    </location>
</feature>
<dbReference type="InterPro" id="IPR005302">
    <property type="entry name" value="MoCF_Sase_C"/>
</dbReference>
<sequence length="316" mass="33568">MREVGTIEELWRYPVKSMLGQRLAEAKVDEHGLPGDRRLALVDRETGRIASAKTPRLWRELLKCVAAIDDGARARDDDAGSGGGGGGGERYGAALAAAAVRITLPGAKPLWTTDADVDERLSSYTGRSVHLTDTPPEGATLERSIPDAILAAGVNAEVDAALVEIGSGSPPGTFVDFAPLHLITTSTLDRIAELSPRGAIEPQRYRPNLVIRTTGRGVAMGDFPATGFLENDWLGREVRIGPDLLIEIIAATPRCAIPTLEHGPLPRDPMALRTVATHNRIPPLADVAPEPCAGAYARVIVPGRIEPGDKVLVSVD</sequence>
<dbReference type="SUPFAM" id="SSF50800">
    <property type="entry name" value="PK beta-barrel domain-like"/>
    <property type="match status" value="1"/>
</dbReference>
<comment type="caution">
    <text evidence="2">The sequence shown here is derived from an EMBL/GenBank/DDBJ whole genome shotgun (WGS) entry which is preliminary data.</text>
</comment>
<dbReference type="PROSITE" id="PS51340">
    <property type="entry name" value="MOSC"/>
    <property type="match status" value="1"/>
</dbReference>
<dbReference type="Proteomes" id="UP000676325">
    <property type="component" value="Unassembled WGS sequence"/>
</dbReference>
<evidence type="ECO:0000259" key="1">
    <source>
        <dbReference type="PROSITE" id="PS51340"/>
    </source>
</evidence>
<dbReference type="InterPro" id="IPR005303">
    <property type="entry name" value="MOCOS_middle"/>
</dbReference>